<proteinExistence type="predicted"/>
<dbReference type="InterPro" id="IPR051621">
    <property type="entry name" value="T2SS_protein_J"/>
</dbReference>
<protein>
    <submittedName>
        <fullName evidence="7">Prepilin-type N-terminal cleavage/methylation domain-containing protein</fullName>
    </submittedName>
</protein>
<dbReference type="KEGG" id="palh:B1H58_11320"/>
<dbReference type="PANTHER" id="PTHR39583">
    <property type="entry name" value="TYPE II SECRETION SYSTEM PROTEIN J-RELATED"/>
    <property type="match status" value="1"/>
</dbReference>
<dbReference type="OrthoDB" id="7059546at2"/>
<evidence type="ECO:0000256" key="4">
    <source>
        <dbReference type="ARBA" id="ARBA00022989"/>
    </source>
</evidence>
<feature type="transmembrane region" description="Helical" evidence="6">
    <location>
        <begin position="6"/>
        <end position="31"/>
    </location>
</feature>
<dbReference type="PANTHER" id="PTHR39583:SF3">
    <property type="entry name" value="PREPILIN PEPTIDASE-DEPENDENT PROTEIN B"/>
    <property type="match status" value="1"/>
</dbReference>
<organism evidence="7 8">
    <name type="scientific">Pantoea alhagi</name>
    <dbReference type="NCBI Taxonomy" id="1891675"/>
    <lineage>
        <taxon>Bacteria</taxon>
        <taxon>Pseudomonadati</taxon>
        <taxon>Pseudomonadota</taxon>
        <taxon>Gammaproteobacteria</taxon>
        <taxon>Enterobacterales</taxon>
        <taxon>Erwiniaceae</taxon>
        <taxon>Pantoea</taxon>
    </lineage>
</organism>
<dbReference type="SUPFAM" id="SSF54523">
    <property type="entry name" value="Pili subunits"/>
    <property type="match status" value="1"/>
</dbReference>
<keyword evidence="3 6" id="KW-0812">Transmembrane</keyword>
<dbReference type="EMBL" id="CP019706">
    <property type="protein sequence ID" value="ARJ42557.1"/>
    <property type="molecule type" value="Genomic_DNA"/>
</dbReference>
<keyword evidence="5 6" id="KW-0472">Membrane</keyword>
<evidence type="ECO:0000313" key="8">
    <source>
        <dbReference type="Proteomes" id="UP000192900"/>
    </source>
</evidence>
<evidence type="ECO:0000256" key="1">
    <source>
        <dbReference type="ARBA" id="ARBA00004167"/>
    </source>
</evidence>
<keyword evidence="2" id="KW-0488">Methylation</keyword>
<evidence type="ECO:0000313" key="7">
    <source>
        <dbReference type="EMBL" id="ARJ42557.1"/>
    </source>
</evidence>
<reference evidence="7 8" key="1">
    <citation type="submission" date="2017-02" db="EMBL/GenBank/DDBJ databases">
        <title>Complete genome sequence of the drought resistance-promoting endophyte Pantoea alhagi LTYR-11Z.</title>
        <authorList>
            <person name="Zhang L."/>
        </authorList>
    </citation>
    <scope>NUCLEOTIDE SEQUENCE [LARGE SCALE GENOMIC DNA]</scope>
    <source>
        <strain evidence="7 8">LTYR-11Z</strain>
    </source>
</reference>
<dbReference type="InterPro" id="IPR045584">
    <property type="entry name" value="Pilin-like"/>
</dbReference>
<dbReference type="InterPro" id="IPR016419">
    <property type="entry name" value="Prepilin_Pept-dep_B_prd"/>
</dbReference>
<accession>A0A1W6B691</accession>
<name>A0A1W6B691_9GAMM</name>
<dbReference type="GO" id="GO:0015628">
    <property type="term" value="P:protein secretion by the type II secretion system"/>
    <property type="evidence" value="ECO:0007669"/>
    <property type="project" value="TreeGrafter"/>
</dbReference>
<evidence type="ECO:0000256" key="5">
    <source>
        <dbReference type="ARBA" id="ARBA00023136"/>
    </source>
</evidence>
<evidence type="ECO:0000256" key="2">
    <source>
        <dbReference type="ARBA" id="ARBA00022481"/>
    </source>
</evidence>
<dbReference type="AlphaFoldDB" id="A0A1W6B691"/>
<comment type="subcellular location">
    <subcellularLocation>
        <location evidence="1">Membrane</location>
        <topology evidence="1">Single-pass membrane protein</topology>
    </subcellularLocation>
</comment>
<keyword evidence="8" id="KW-1185">Reference proteome</keyword>
<keyword evidence="4 6" id="KW-1133">Transmembrane helix</keyword>
<dbReference type="Proteomes" id="UP000192900">
    <property type="component" value="Chromosome"/>
</dbReference>
<evidence type="ECO:0000256" key="3">
    <source>
        <dbReference type="ARBA" id="ARBA00022692"/>
    </source>
</evidence>
<dbReference type="STRING" id="1891675.B1H58_11320"/>
<evidence type="ECO:0000256" key="6">
    <source>
        <dbReference type="SAM" id="Phobius"/>
    </source>
</evidence>
<dbReference type="InterPro" id="IPR012902">
    <property type="entry name" value="N_methyl_site"/>
</dbReference>
<dbReference type="PIRSF" id="PIRSF004525">
    <property type="entry name" value="Pilin_peptidase-dep_B_prd"/>
    <property type="match status" value="1"/>
</dbReference>
<sequence>MSVKQAGFGLMEMMIAMALSGILMLGALRLLPHLQRQNLQLQSQMRLQEELQQIMSVLEKAIRRAGYCHGFCQGTPLIIQQRCLLIRWDENSNGRWEGPEHEESEWYGYRLRNQRLEIQRGVRSCNGSGWESLSDPATLTIGELAFTRVGLQVKVTLDGESSNFSMPALRLQSVVSTHNLP</sequence>
<gene>
    <name evidence="7" type="ORF">B1H58_11320</name>
</gene>
<dbReference type="NCBIfam" id="TIGR02532">
    <property type="entry name" value="IV_pilin_GFxxxE"/>
    <property type="match status" value="1"/>
</dbReference>
<dbReference type="Pfam" id="PF07963">
    <property type="entry name" value="N_methyl"/>
    <property type="match status" value="1"/>
</dbReference>
<dbReference type="NCBIfam" id="NF007848">
    <property type="entry name" value="PRK10557.1"/>
    <property type="match status" value="1"/>
</dbReference>
<dbReference type="GO" id="GO:0016020">
    <property type="term" value="C:membrane"/>
    <property type="evidence" value="ECO:0007669"/>
    <property type="project" value="UniProtKB-SubCell"/>
</dbReference>